<accession>A0AA89BWJ7</accession>
<protein>
    <submittedName>
        <fullName evidence="1">Uncharacterized protein</fullName>
    </submittedName>
</protein>
<dbReference type="Proteomes" id="UP001186944">
    <property type="component" value="Unassembled WGS sequence"/>
</dbReference>
<comment type="caution">
    <text evidence="1">The sequence shown here is derived from an EMBL/GenBank/DDBJ whole genome shotgun (WGS) entry which is preliminary data.</text>
</comment>
<proteinExistence type="predicted"/>
<keyword evidence="2" id="KW-1185">Reference proteome</keyword>
<evidence type="ECO:0000313" key="2">
    <source>
        <dbReference type="Proteomes" id="UP001186944"/>
    </source>
</evidence>
<sequence>MILDSVIESLEPTLQEKVDDAVDDALVRTRREITQKDELISALQDRVLGLEKRAEEQEQYSRHNCLRFSNVPYRTTDGSVPHNIGEMDTDTIVLDICNSTLGVHVTLDDISRSHVVGTPRGGKCQVIARFNSYRTPHQVYSAKSKMKTDRVKRFICEDLTRSRYKVVQHLGMVLLIFWGGGLGFLSEQDYFFRPGPGQNYFFLAKLEQRNFFHTKSMRLLRMFVFYQ</sequence>
<organism evidence="1 2">
    <name type="scientific">Pinctada imbricata</name>
    <name type="common">Atlantic pearl-oyster</name>
    <name type="synonym">Pinctada martensii</name>
    <dbReference type="NCBI Taxonomy" id="66713"/>
    <lineage>
        <taxon>Eukaryota</taxon>
        <taxon>Metazoa</taxon>
        <taxon>Spiralia</taxon>
        <taxon>Lophotrochozoa</taxon>
        <taxon>Mollusca</taxon>
        <taxon>Bivalvia</taxon>
        <taxon>Autobranchia</taxon>
        <taxon>Pteriomorphia</taxon>
        <taxon>Pterioida</taxon>
        <taxon>Pterioidea</taxon>
        <taxon>Pteriidae</taxon>
        <taxon>Pinctada</taxon>
    </lineage>
</organism>
<reference evidence="1" key="1">
    <citation type="submission" date="2019-08" db="EMBL/GenBank/DDBJ databases">
        <title>The improved chromosome-level genome for the pearl oyster Pinctada fucata martensii using PacBio sequencing and Hi-C.</title>
        <authorList>
            <person name="Zheng Z."/>
        </authorList>
    </citation>
    <scope>NUCLEOTIDE SEQUENCE</scope>
    <source>
        <strain evidence="1">ZZ-2019</strain>
        <tissue evidence="1">Adductor muscle</tissue>
    </source>
</reference>
<gene>
    <name evidence="1" type="ORF">FSP39_000249</name>
</gene>
<name>A0AA89BWJ7_PINIB</name>
<evidence type="ECO:0000313" key="1">
    <source>
        <dbReference type="EMBL" id="KAK3085230.1"/>
    </source>
</evidence>
<dbReference type="AlphaFoldDB" id="A0AA89BWJ7"/>
<dbReference type="EMBL" id="VSWD01000012">
    <property type="protein sequence ID" value="KAK3085230.1"/>
    <property type="molecule type" value="Genomic_DNA"/>
</dbReference>